<dbReference type="InterPro" id="IPR005646">
    <property type="entry name" value="FapA"/>
</dbReference>
<dbReference type="EMBL" id="CP002105">
    <property type="protein sequence ID" value="ADL13122.1"/>
    <property type="molecule type" value="Genomic_DNA"/>
</dbReference>
<reference evidence="4 5" key="1">
    <citation type="journal article" date="2010" name="Stand. Genomic Sci.">
        <title>Complete genome sequence of Acetohalobium arabaticum type strain (Z-7288).</title>
        <authorList>
            <person name="Sikorski J."/>
            <person name="Lapidus A."/>
            <person name="Chertkov O."/>
            <person name="Lucas S."/>
            <person name="Copeland A."/>
            <person name="Glavina Del Rio T."/>
            <person name="Nolan M."/>
            <person name="Tice H."/>
            <person name="Cheng J.F."/>
            <person name="Han C."/>
            <person name="Brambilla E."/>
            <person name="Pitluck S."/>
            <person name="Liolios K."/>
            <person name="Ivanova N."/>
            <person name="Mavromatis K."/>
            <person name="Mikhailova N."/>
            <person name="Pati A."/>
            <person name="Bruce D."/>
            <person name="Detter C."/>
            <person name="Tapia R."/>
            <person name="Goodwin L."/>
            <person name="Chen A."/>
            <person name="Palaniappan K."/>
            <person name="Land M."/>
            <person name="Hauser L."/>
            <person name="Chang Y.J."/>
            <person name="Jeffries C.D."/>
            <person name="Rohde M."/>
            <person name="Goker M."/>
            <person name="Spring S."/>
            <person name="Woyke T."/>
            <person name="Bristow J."/>
            <person name="Eisen J.A."/>
            <person name="Markowitz V."/>
            <person name="Hugenholtz P."/>
            <person name="Kyrpides N.C."/>
            <person name="Klenk H.P."/>
        </authorList>
    </citation>
    <scope>NUCLEOTIDE SEQUENCE [LARGE SCALE GENOMIC DNA]</scope>
    <source>
        <strain evidence="5">ATCC 49924 / DSM 5501 / Z-7288</strain>
    </source>
</reference>
<dbReference type="STRING" id="574087.Acear_1616"/>
<protein>
    <recommendedName>
        <fullName evidence="3">Flagellar Assembly Protein A N-terminal region domain-containing protein</fullName>
    </recommendedName>
</protein>
<dbReference type="PANTHER" id="PTHR38032:SF1">
    <property type="entry name" value="RNA-BINDING PROTEIN KHPB N-TERMINAL DOMAIN-CONTAINING PROTEIN"/>
    <property type="match status" value="1"/>
</dbReference>
<dbReference type="Proteomes" id="UP000001661">
    <property type="component" value="Chromosome"/>
</dbReference>
<dbReference type="PANTHER" id="PTHR38032">
    <property type="entry name" value="POLYMERASE-RELATED"/>
    <property type="match status" value="1"/>
</dbReference>
<dbReference type="InterPro" id="IPR038247">
    <property type="entry name" value="Jag_N_dom_sf"/>
</dbReference>
<dbReference type="InterPro" id="IPR046865">
    <property type="entry name" value="FapA_b_solenoid"/>
</dbReference>
<sequence length="616" mass="68226">MREVKLEATNEAEAIQKALEELELQKDYSRDELDIKAELIEEEKGFLGFGAKKIYQVQVSIPEDGEEKASEEVEEKVEFQDGEVDLIVNEEGIFIQLTPPQGNGEEVSLVQIEDLLEAKEITEVDYDQVSEALTEDIYNEPIQVAQRKPELDRDAEIGVNLKNDGMEAYLSIKPALGGKKATLERIKSALAEAGVAFGIKEQKLKDLVDEDGVLKQEIEEVLIAKGAEPVKGSPAEIDFKFDLESEERQVRELENGSVDYLNLNKINNVKPGDVLATKTPSQSGSPGTTVTGDKVEPEPVEDKSIPAGKNTKLSSDSLTLESEIEGQVIYERDKIDVVPVHTVQGDVDLSTGNIKFVGTVVIEGDVIDGMRVEAKEDIQVKGSVHAAELEAGEEILVKNGFIGKDKGELSADGDIKVKFIENGRVVTDNDLIVTEAIMHSDIDAARIIRVENKGLIVGGKIRAGREIEAKVVGSNLGTKTELYVGVTPELRDKYNQLKDELADYQQELEEAVKTIKYLKKKQEQNDGQLSDRDREVMGQKTRARFQTAKEIEDLKEDKESLEKRLDEGKNGRIKVQDTLHSGVKLTIGTEVKRISKKLTNVQYYIEDGEVNKGSYS</sequence>
<evidence type="ECO:0000256" key="2">
    <source>
        <dbReference type="SAM" id="MobiDB-lite"/>
    </source>
</evidence>
<feature type="compositionally biased region" description="Basic and acidic residues" evidence="2">
    <location>
        <begin position="293"/>
        <end position="304"/>
    </location>
</feature>
<dbReference type="InterPro" id="IPR046866">
    <property type="entry name" value="FapA_N"/>
</dbReference>
<evidence type="ECO:0000313" key="5">
    <source>
        <dbReference type="Proteomes" id="UP000001661"/>
    </source>
</evidence>
<feature type="domain" description="Flagellar Assembly Protein A N-terminal region" evidence="3">
    <location>
        <begin position="159"/>
        <end position="331"/>
    </location>
</feature>
<gene>
    <name evidence="4" type="ordered locus">Acear_1616</name>
</gene>
<dbReference type="RefSeq" id="WP_013278567.1">
    <property type="nucleotide sequence ID" value="NC_014378.1"/>
</dbReference>
<dbReference type="Pfam" id="PF20250">
    <property type="entry name" value="FapA_N"/>
    <property type="match status" value="1"/>
</dbReference>
<dbReference type="eggNOG" id="COG1315">
    <property type="taxonomic scope" value="Bacteria"/>
</dbReference>
<keyword evidence="1" id="KW-0175">Coiled coil</keyword>
<dbReference type="HOGENOM" id="CLU_026157_2_1_9"/>
<feature type="coiled-coil region" evidence="1">
    <location>
        <begin position="1"/>
        <end position="32"/>
    </location>
</feature>
<proteinExistence type="predicted"/>
<feature type="compositionally biased region" description="Polar residues" evidence="2">
    <location>
        <begin position="278"/>
        <end position="291"/>
    </location>
</feature>
<keyword evidence="5" id="KW-1185">Reference proteome</keyword>
<dbReference type="Gene3D" id="3.30.30.80">
    <property type="entry name" value="probable RNA-binding protein from clostridium symbiosum atcc 14940"/>
    <property type="match status" value="1"/>
</dbReference>
<evidence type="ECO:0000313" key="4">
    <source>
        <dbReference type="EMBL" id="ADL13122.1"/>
    </source>
</evidence>
<accession>D9QRI1</accession>
<dbReference type="Pfam" id="PF03961">
    <property type="entry name" value="FapA"/>
    <property type="match status" value="1"/>
</dbReference>
<organism evidence="4 5">
    <name type="scientific">Acetohalobium arabaticum (strain ATCC 49924 / DSM 5501 / Z-7288)</name>
    <dbReference type="NCBI Taxonomy" id="574087"/>
    <lineage>
        <taxon>Bacteria</taxon>
        <taxon>Bacillati</taxon>
        <taxon>Bacillota</taxon>
        <taxon>Clostridia</taxon>
        <taxon>Halanaerobiales</taxon>
        <taxon>Halobacteroidaceae</taxon>
        <taxon>Acetohalobium</taxon>
    </lineage>
</organism>
<dbReference type="AlphaFoldDB" id="D9QRI1"/>
<evidence type="ECO:0000256" key="1">
    <source>
        <dbReference type="SAM" id="Coils"/>
    </source>
</evidence>
<evidence type="ECO:0000259" key="3">
    <source>
        <dbReference type="Pfam" id="PF20250"/>
    </source>
</evidence>
<dbReference type="KEGG" id="aar:Acear_1616"/>
<feature type="region of interest" description="Disordered" evidence="2">
    <location>
        <begin position="272"/>
        <end position="312"/>
    </location>
</feature>
<feature type="coiled-coil region" evidence="1">
    <location>
        <begin position="487"/>
        <end position="571"/>
    </location>
</feature>
<dbReference type="OrthoDB" id="9816426at2"/>
<name>D9QRI1_ACEAZ</name>